<protein>
    <recommendedName>
        <fullName evidence="1">KTSC domain-containing protein</fullName>
    </recommendedName>
</protein>
<gene>
    <name evidence="2" type="ORF">FHX33_000825</name>
</gene>
<reference evidence="2 3" key="1">
    <citation type="submission" date="2020-08" db="EMBL/GenBank/DDBJ databases">
        <title>Sequencing the genomes of 1000 actinobacteria strains.</title>
        <authorList>
            <person name="Klenk H.-P."/>
        </authorList>
    </citation>
    <scope>NUCLEOTIDE SEQUENCE [LARGE SCALE GENOMIC DNA]</scope>
    <source>
        <strain evidence="2 3">DSM 20146</strain>
    </source>
</reference>
<evidence type="ECO:0000259" key="1">
    <source>
        <dbReference type="Pfam" id="PF13619"/>
    </source>
</evidence>
<accession>A0A7W4UUP0</accession>
<dbReference type="AlphaFoldDB" id="A0A7W4UUP0"/>
<proteinExistence type="predicted"/>
<keyword evidence="3" id="KW-1185">Reference proteome</keyword>
<dbReference type="Pfam" id="PF13619">
    <property type="entry name" value="KTSC"/>
    <property type="match status" value="1"/>
</dbReference>
<dbReference type="EMBL" id="JACHVP010000001">
    <property type="protein sequence ID" value="MBB2966093.1"/>
    <property type="molecule type" value="Genomic_DNA"/>
</dbReference>
<dbReference type="InterPro" id="IPR025309">
    <property type="entry name" value="KTSC_dom"/>
</dbReference>
<dbReference type="Proteomes" id="UP000538196">
    <property type="component" value="Unassembled WGS sequence"/>
</dbReference>
<sequence>MEWVEFESAVVAAAGFDDGEHVLEIVFMSGARYRYRLVSERVWREFRAAPSAGQYFSERIRDHFPTEWLP</sequence>
<feature type="domain" description="KTSC" evidence="1">
    <location>
        <begin position="7"/>
        <end position="64"/>
    </location>
</feature>
<dbReference type="RefSeq" id="WP_021763051.1">
    <property type="nucleotide sequence ID" value="NZ_JACHVP010000001.1"/>
</dbReference>
<name>A0A7W4UUP0_LEIAQ</name>
<evidence type="ECO:0000313" key="3">
    <source>
        <dbReference type="Proteomes" id="UP000538196"/>
    </source>
</evidence>
<organism evidence="2 3">
    <name type="scientific">Leifsonia aquatica</name>
    <name type="common">Corynebacterium aquaticum</name>
    <dbReference type="NCBI Taxonomy" id="144185"/>
    <lineage>
        <taxon>Bacteria</taxon>
        <taxon>Bacillati</taxon>
        <taxon>Actinomycetota</taxon>
        <taxon>Actinomycetes</taxon>
        <taxon>Micrococcales</taxon>
        <taxon>Microbacteriaceae</taxon>
        <taxon>Leifsonia</taxon>
    </lineage>
</organism>
<comment type="caution">
    <text evidence="2">The sequence shown here is derived from an EMBL/GenBank/DDBJ whole genome shotgun (WGS) entry which is preliminary data.</text>
</comment>
<evidence type="ECO:0000313" key="2">
    <source>
        <dbReference type="EMBL" id="MBB2966093.1"/>
    </source>
</evidence>